<accession>A0A438GE15</accession>
<evidence type="ECO:0000313" key="2">
    <source>
        <dbReference type="EMBL" id="RVW70446.1"/>
    </source>
</evidence>
<evidence type="ECO:0000256" key="1">
    <source>
        <dbReference type="SAM" id="MobiDB-lite"/>
    </source>
</evidence>
<organism evidence="2 3">
    <name type="scientific">Vitis vinifera</name>
    <name type="common">Grape</name>
    <dbReference type="NCBI Taxonomy" id="29760"/>
    <lineage>
        <taxon>Eukaryota</taxon>
        <taxon>Viridiplantae</taxon>
        <taxon>Streptophyta</taxon>
        <taxon>Embryophyta</taxon>
        <taxon>Tracheophyta</taxon>
        <taxon>Spermatophyta</taxon>
        <taxon>Magnoliopsida</taxon>
        <taxon>eudicotyledons</taxon>
        <taxon>Gunneridae</taxon>
        <taxon>Pentapetalae</taxon>
        <taxon>rosids</taxon>
        <taxon>Vitales</taxon>
        <taxon>Vitaceae</taxon>
        <taxon>Viteae</taxon>
        <taxon>Vitis</taxon>
    </lineage>
</organism>
<feature type="region of interest" description="Disordered" evidence="1">
    <location>
        <begin position="109"/>
        <end position="132"/>
    </location>
</feature>
<name>A0A438GE15_VITVI</name>
<protein>
    <submittedName>
        <fullName evidence="2">Uncharacterized protein</fullName>
    </submittedName>
</protein>
<evidence type="ECO:0000313" key="3">
    <source>
        <dbReference type="Proteomes" id="UP000288805"/>
    </source>
</evidence>
<dbReference type="AlphaFoldDB" id="A0A438GE15"/>
<dbReference type="EMBL" id="QGNW01000464">
    <property type="protein sequence ID" value="RVW70446.1"/>
    <property type="molecule type" value="Genomic_DNA"/>
</dbReference>
<reference evidence="2 3" key="1">
    <citation type="journal article" date="2018" name="PLoS Genet.">
        <title>Population sequencing reveals clonal diversity and ancestral inbreeding in the grapevine cultivar Chardonnay.</title>
        <authorList>
            <person name="Roach M.J."/>
            <person name="Johnson D.L."/>
            <person name="Bohlmann J."/>
            <person name="van Vuuren H.J."/>
            <person name="Jones S.J."/>
            <person name="Pretorius I.S."/>
            <person name="Schmidt S.A."/>
            <person name="Borneman A.R."/>
        </authorList>
    </citation>
    <scope>NUCLEOTIDE SEQUENCE [LARGE SCALE GENOMIC DNA]</scope>
    <source>
        <strain evidence="3">cv. Chardonnay</strain>
        <tissue evidence="2">Leaf</tissue>
    </source>
</reference>
<dbReference type="PANTHER" id="PTHR31973">
    <property type="entry name" value="POLYPROTEIN, PUTATIVE-RELATED"/>
    <property type="match status" value="1"/>
</dbReference>
<gene>
    <name evidence="2" type="ORF">CK203_058335</name>
</gene>
<feature type="compositionally biased region" description="Acidic residues" evidence="1">
    <location>
        <begin position="109"/>
        <end position="124"/>
    </location>
</feature>
<comment type="caution">
    <text evidence="2">The sequence shown here is derived from an EMBL/GenBank/DDBJ whole genome shotgun (WGS) entry which is preliminary data.</text>
</comment>
<dbReference type="PANTHER" id="PTHR31973:SF195">
    <property type="entry name" value="MUDR FAMILY TRANSPOSASE"/>
    <property type="match status" value="1"/>
</dbReference>
<proteinExistence type="predicted"/>
<dbReference type="Proteomes" id="UP000288805">
    <property type="component" value="Unassembled WGS sequence"/>
</dbReference>
<sequence length="457" mass="50818">MLFFTSGGDDGGNGDERRCRSTRSWSKLQRLRAGASRALVRCARAAVSPSWEPSHHQLHCSSRQQGWPPSSSAWHPCPSPSARLMQLEFEYGCGPSSALVAMTYECRADEDEDEEECESQEGDDQSERAEDIQHDGDRVFEVIDEENNNVNVVSSFLALHEAMEGEQGRYVSVDREGCDMSNKPDHEDPIEFSPVQYHSAPSLQFENVENIGNAVSSDWTPWGNTNIGNSGGEFMVGQVLIQKQIYNMLRSCTLLVHIKSTTSFAINKYNGPHKCVNPCLNPNYQQLDSNLIAAHIQGMIKAQFTLSVAAIQASIVEKFGYQISYKKASKAKLKALTNLFGDFYKSYAELPHFFIALEQANPGCVVISKTFLVKICSSSVDVACFRTVVIPPIFPKNFLSSLKLWVLGIIQLTLSCNVAFNIAKKNTTTGLMVALSDMYEKPSASNKVHLMRRLFNL</sequence>